<dbReference type="Gene3D" id="3.20.20.70">
    <property type="entry name" value="Aldolase class I"/>
    <property type="match status" value="1"/>
</dbReference>
<gene>
    <name evidence="2" type="ORF">LCGC14_0829770</name>
</gene>
<dbReference type="InterPro" id="IPR013785">
    <property type="entry name" value="Aldolase_TIM"/>
</dbReference>
<dbReference type="PANTHER" id="PTHR42966">
    <property type="entry name" value="N-ACETYLNEURAMINATE SYNTHASE"/>
    <property type="match status" value="1"/>
</dbReference>
<dbReference type="AlphaFoldDB" id="A0A0F9Q1J7"/>
<protein>
    <recommendedName>
        <fullName evidence="1">PseI/NeuA/B-like domain-containing protein</fullName>
    </recommendedName>
</protein>
<dbReference type="Pfam" id="PF03102">
    <property type="entry name" value="NeuB"/>
    <property type="match status" value="1"/>
</dbReference>
<name>A0A0F9Q1J7_9ZZZZ</name>
<dbReference type="GO" id="GO:0047444">
    <property type="term" value="F:N-acylneuraminate-9-phosphate synthase activity"/>
    <property type="evidence" value="ECO:0007669"/>
    <property type="project" value="TreeGrafter"/>
</dbReference>
<dbReference type="GO" id="GO:0016051">
    <property type="term" value="P:carbohydrate biosynthetic process"/>
    <property type="evidence" value="ECO:0007669"/>
    <property type="project" value="InterPro"/>
</dbReference>
<evidence type="ECO:0000313" key="2">
    <source>
        <dbReference type="EMBL" id="KKN30852.1"/>
    </source>
</evidence>
<reference evidence="2" key="1">
    <citation type="journal article" date="2015" name="Nature">
        <title>Complex archaea that bridge the gap between prokaryotes and eukaryotes.</title>
        <authorList>
            <person name="Spang A."/>
            <person name="Saw J.H."/>
            <person name="Jorgensen S.L."/>
            <person name="Zaremba-Niedzwiedzka K."/>
            <person name="Martijn J."/>
            <person name="Lind A.E."/>
            <person name="van Eijk R."/>
            <person name="Schleper C."/>
            <person name="Guy L."/>
            <person name="Ettema T.J."/>
        </authorList>
    </citation>
    <scope>NUCLEOTIDE SEQUENCE</scope>
</reference>
<dbReference type="InterPro" id="IPR051690">
    <property type="entry name" value="PseI-like"/>
</dbReference>
<feature type="domain" description="PseI/NeuA/B-like" evidence="1">
    <location>
        <begin position="27"/>
        <end position="259"/>
    </location>
</feature>
<organism evidence="2">
    <name type="scientific">marine sediment metagenome</name>
    <dbReference type="NCBI Taxonomy" id="412755"/>
    <lineage>
        <taxon>unclassified sequences</taxon>
        <taxon>metagenomes</taxon>
        <taxon>ecological metagenomes</taxon>
    </lineage>
</organism>
<accession>A0A0F9Q1J7</accession>
<sequence length="279" mass="32365">MKDFTVIAEIGGTHIGSLERAKKLAYLAKIAGADVLKTQKRNPKESVKKELWNKPHPNQIFSYGNTYLEHRINLELSIEEHKELKEYCESIDIIYSTSVWDITSTKEVIALNPKMIKIPSACNHNFKILDMLYNEFQGEIHVPLGMTTKKEREKLYHKLLEFKDRVVVYHCVSGYPVPFEQLHLLEILKLVKIFNKVGYSNHGYGVAMEPVAYSLNVRYFERHFIDDRIFAHSDAICSLEPQGLSKMIRDIKAVSKALTFKPDEIEEIEQKQRNKLRVN</sequence>
<comment type="caution">
    <text evidence="2">The sequence shown here is derived from an EMBL/GenBank/DDBJ whole genome shotgun (WGS) entry which is preliminary data.</text>
</comment>
<dbReference type="EMBL" id="LAZR01002375">
    <property type="protein sequence ID" value="KKN30852.1"/>
    <property type="molecule type" value="Genomic_DNA"/>
</dbReference>
<dbReference type="SUPFAM" id="SSF51569">
    <property type="entry name" value="Aldolase"/>
    <property type="match status" value="1"/>
</dbReference>
<dbReference type="PANTHER" id="PTHR42966:SF1">
    <property type="entry name" value="SIALIC ACID SYNTHASE"/>
    <property type="match status" value="1"/>
</dbReference>
<dbReference type="InterPro" id="IPR013132">
    <property type="entry name" value="PseI/NeuA/B-like_N"/>
</dbReference>
<evidence type="ECO:0000259" key="1">
    <source>
        <dbReference type="Pfam" id="PF03102"/>
    </source>
</evidence>
<proteinExistence type="predicted"/>